<dbReference type="OrthoDB" id="756944at2"/>
<sequence length="166" mass="19307">MIKDDLTVIKKNNVNLIEGKYYSAGYEHIDSNRNKSEKVEGFSKMLSQKSKVRSEENDKVDIKLKPLAKNKSYQLEFRMTKNDSVKYVFRHNAKLKKGLFLLDNYTSECHGIPYLFGGCQNFQSRIGLTKDNHLLIQDYYENSGAALLIMWAGFSINYAEKYKRIQ</sequence>
<proteinExistence type="predicted"/>
<dbReference type="KEGG" id="egm:AYC65_00400"/>
<keyword evidence="2" id="KW-1185">Reference proteome</keyword>
<organism evidence="1 2">
    <name type="scientific">Elizabethkingia bruuniana</name>
    <dbReference type="NCBI Taxonomy" id="1756149"/>
    <lineage>
        <taxon>Bacteria</taxon>
        <taxon>Pseudomonadati</taxon>
        <taxon>Bacteroidota</taxon>
        <taxon>Flavobacteriia</taxon>
        <taxon>Flavobacteriales</taxon>
        <taxon>Weeksellaceae</taxon>
        <taxon>Elizabethkingia</taxon>
    </lineage>
</organism>
<gene>
    <name evidence="1" type="ORF">I6H88_10895</name>
</gene>
<dbReference type="AlphaFoldDB" id="A0A7T8A022"/>
<dbReference type="EMBL" id="CP067018">
    <property type="protein sequence ID" value="QQN61108.1"/>
    <property type="molecule type" value="Genomic_DNA"/>
</dbReference>
<protein>
    <submittedName>
        <fullName evidence="1">Uncharacterized protein</fullName>
    </submittedName>
</protein>
<evidence type="ECO:0000313" key="2">
    <source>
        <dbReference type="Proteomes" id="UP000595426"/>
    </source>
</evidence>
<dbReference type="Proteomes" id="UP000595426">
    <property type="component" value="Chromosome"/>
</dbReference>
<name>A0A7T8A022_9FLAO</name>
<reference evidence="1 2" key="1">
    <citation type="submission" date="2020-12" db="EMBL/GenBank/DDBJ databases">
        <title>FDA dAtabase for Regulatory Grade micrObial Sequences (FDA-ARGOS): Supporting development and validation of Infectious Disease Dx tests.</title>
        <authorList>
            <person name="Kerrigan L."/>
            <person name="Long C."/>
            <person name="Tallon L."/>
            <person name="Sadzewicz L."/>
            <person name="Zhao X."/>
            <person name="Boylan J."/>
            <person name="Ott S."/>
            <person name="Bowen H."/>
            <person name="Vavikolanu K."/>
            <person name="Mehta A."/>
            <person name="Aluvathingal J."/>
            <person name="Nadendla S."/>
            <person name="Yan Y."/>
            <person name="Sichtig H."/>
        </authorList>
    </citation>
    <scope>NUCLEOTIDE SEQUENCE [LARGE SCALE GENOMIC DNA]</scope>
    <source>
        <strain evidence="1 2">FDAARGOS_1031</strain>
    </source>
</reference>
<evidence type="ECO:0000313" key="1">
    <source>
        <dbReference type="EMBL" id="QQN61108.1"/>
    </source>
</evidence>
<accession>A0A7T8A022</accession>